<reference evidence="3" key="2">
    <citation type="submission" date="2020-09" db="EMBL/GenBank/DDBJ databases">
        <authorList>
            <person name="Sun Q."/>
            <person name="Zhou Y."/>
        </authorList>
    </citation>
    <scope>NUCLEOTIDE SEQUENCE</scope>
    <source>
        <strain evidence="3">CGMCC 1.15388</strain>
    </source>
</reference>
<dbReference type="GO" id="GO:0015833">
    <property type="term" value="P:peptide transport"/>
    <property type="evidence" value="ECO:0007669"/>
    <property type="project" value="TreeGrafter"/>
</dbReference>
<accession>A0A917ENG3</accession>
<dbReference type="AlphaFoldDB" id="A0A917ENG3"/>
<comment type="caution">
    <text evidence="3">The sequence shown here is derived from an EMBL/GenBank/DDBJ whole genome shotgun (WGS) entry which is preliminary data.</text>
</comment>
<name>A0A917ENG3_9MICC</name>
<dbReference type="Proteomes" id="UP000633136">
    <property type="component" value="Unassembled WGS sequence"/>
</dbReference>
<dbReference type="PANTHER" id="PTHR30290:SF83">
    <property type="entry name" value="ABC TRANSPORTER SUBSTRATE-BINDING PROTEIN"/>
    <property type="match status" value="1"/>
</dbReference>
<dbReference type="EMBL" id="BMIS01000003">
    <property type="protein sequence ID" value="GGE64250.1"/>
    <property type="molecule type" value="Genomic_DNA"/>
</dbReference>
<dbReference type="InterPro" id="IPR000914">
    <property type="entry name" value="SBP_5_dom"/>
</dbReference>
<protein>
    <submittedName>
        <fullName evidence="3">Peptide ABC transporter DppA</fullName>
    </submittedName>
</protein>
<keyword evidence="4" id="KW-1185">Reference proteome</keyword>
<keyword evidence="1" id="KW-0732">Signal</keyword>
<proteinExistence type="predicted"/>
<dbReference type="PANTHER" id="PTHR30290">
    <property type="entry name" value="PERIPLASMIC BINDING COMPONENT OF ABC TRANSPORTER"/>
    <property type="match status" value="1"/>
</dbReference>
<dbReference type="Gene3D" id="3.10.105.10">
    <property type="entry name" value="Dipeptide-binding Protein, Domain 3"/>
    <property type="match status" value="1"/>
</dbReference>
<evidence type="ECO:0000313" key="3">
    <source>
        <dbReference type="EMBL" id="GGE64250.1"/>
    </source>
</evidence>
<organism evidence="3 4">
    <name type="scientific">Nesterenkonia cremea</name>
    <dbReference type="NCBI Taxonomy" id="1882340"/>
    <lineage>
        <taxon>Bacteria</taxon>
        <taxon>Bacillati</taxon>
        <taxon>Actinomycetota</taxon>
        <taxon>Actinomycetes</taxon>
        <taxon>Micrococcales</taxon>
        <taxon>Micrococcaceae</taxon>
        <taxon>Nesterenkonia</taxon>
    </lineage>
</organism>
<evidence type="ECO:0000256" key="1">
    <source>
        <dbReference type="SAM" id="SignalP"/>
    </source>
</evidence>
<dbReference type="Pfam" id="PF00496">
    <property type="entry name" value="SBP_bac_5"/>
    <property type="match status" value="1"/>
</dbReference>
<dbReference type="GO" id="GO:1904680">
    <property type="term" value="F:peptide transmembrane transporter activity"/>
    <property type="evidence" value="ECO:0007669"/>
    <property type="project" value="TreeGrafter"/>
</dbReference>
<dbReference type="PROSITE" id="PS51257">
    <property type="entry name" value="PROKAR_LIPOPROTEIN"/>
    <property type="match status" value="1"/>
</dbReference>
<dbReference type="PIRSF" id="PIRSF002741">
    <property type="entry name" value="MppA"/>
    <property type="match status" value="1"/>
</dbReference>
<dbReference type="RefSeq" id="WP_188683175.1">
    <property type="nucleotide sequence ID" value="NZ_BMIS01000003.1"/>
</dbReference>
<gene>
    <name evidence="3" type="ORF">GCM10011401_09230</name>
</gene>
<dbReference type="GO" id="GO:0042597">
    <property type="term" value="C:periplasmic space"/>
    <property type="evidence" value="ECO:0007669"/>
    <property type="project" value="UniProtKB-ARBA"/>
</dbReference>
<sequence>MTLPKKRSVFIGAGMTSALVLSACAGGADGESGEAPEDGGTISVYNCEPQYMIPGNTTENCGSRVQEQLFTGLTLVDNETYEAIPGVAESWDTEDQITWTFELSEDYTFHNGDPVTAQDFVDTFNWVVDPDNAMAGANFHDKFLGYEDVSQGEAEEMEGVRALDDHTLEFELTEPFGQLPLVLTYTSFYPMPSEAFEDIDAYEAAPIGNGRYQMDGEWRRDDGIDLERYEEWGGEEPGAPQRIEWVSYSDVDTAYMDVLSGELDIMPEVPPNRIAQVEDDFGENWSQNETSRFIYMGFPLYQEEYQDVDVRRAMSMAIDRDEINDSLFDGSQTPASGVLPGILPQGREGACEFCEFDPEAAAELYEEAGGPSTVTMYTDTGTGHDEYVEAIGNMWQQHLPIEDITYESMEFAHYLELHESEGVTGPYRLGWLLAYPSPQYAMEPLYSTDAHSNYSDYSSEEFDAAIQEANFADLEDSDELYQNAENILLEDMPVIPLWFQDYFIVHSDRVENVDMDLSTFVRVEDVVVTAE</sequence>
<feature type="signal peptide" evidence="1">
    <location>
        <begin position="1"/>
        <end position="25"/>
    </location>
</feature>
<reference evidence="3" key="1">
    <citation type="journal article" date="2014" name="Int. J. Syst. Evol. Microbiol.">
        <title>Complete genome sequence of Corynebacterium casei LMG S-19264T (=DSM 44701T), isolated from a smear-ripened cheese.</title>
        <authorList>
            <consortium name="US DOE Joint Genome Institute (JGI-PGF)"/>
            <person name="Walter F."/>
            <person name="Albersmeier A."/>
            <person name="Kalinowski J."/>
            <person name="Ruckert C."/>
        </authorList>
    </citation>
    <scope>NUCLEOTIDE SEQUENCE</scope>
    <source>
        <strain evidence="3">CGMCC 1.15388</strain>
    </source>
</reference>
<dbReference type="GO" id="GO:0043190">
    <property type="term" value="C:ATP-binding cassette (ABC) transporter complex"/>
    <property type="evidence" value="ECO:0007669"/>
    <property type="project" value="InterPro"/>
</dbReference>
<evidence type="ECO:0000259" key="2">
    <source>
        <dbReference type="Pfam" id="PF00496"/>
    </source>
</evidence>
<feature type="chain" id="PRO_5038954973" evidence="1">
    <location>
        <begin position="26"/>
        <end position="531"/>
    </location>
</feature>
<dbReference type="CDD" id="cd00995">
    <property type="entry name" value="PBP2_NikA_DppA_OppA_like"/>
    <property type="match status" value="1"/>
</dbReference>
<dbReference type="InterPro" id="IPR039424">
    <property type="entry name" value="SBP_5"/>
</dbReference>
<dbReference type="SUPFAM" id="SSF53850">
    <property type="entry name" value="Periplasmic binding protein-like II"/>
    <property type="match status" value="1"/>
</dbReference>
<feature type="domain" description="Solute-binding protein family 5" evidence="2">
    <location>
        <begin position="83"/>
        <end position="450"/>
    </location>
</feature>
<evidence type="ECO:0000313" key="4">
    <source>
        <dbReference type="Proteomes" id="UP000633136"/>
    </source>
</evidence>
<dbReference type="Gene3D" id="3.40.190.10">
    <property type="entry name" value="Periplasmic binding protein-like II"/>
    <property type="match status" value="1"/>
</dbReference>
<dbReference type="InterPro" id="IPR030678">
    <property type="entry name" value="Peptide/Ni-bd"/>
</dbReference>
<dbReference type="Gene3D" id="3.90.76.10">
    <property type="entry name" value="Dipeptide-binding Protein, Domain 1"/>
    <property type="match status" value="1"/>
</dbReference>